<feature type="transmembrane region" description="Helical" evidence="1">
    <location>
        <begin position="12"/>
        <end position="32"/>
    </location>
</feature>
<feature type="transmembrane region" description="Helical" evidence="1">
    <location>
        <begin position="38"/>
        <end position="58"/>
    </location>
</feature>
<evidence type="ECO:0000313" key="3">
    <source>
        <dbReference type="Proteomes" id="UP000600946"/>
    </source>
</evidence>
<protein>
    <recommendedName>
        <fullName evidence="4">Holin</fullName>
    </recommendedName>
</protein>
<dbReference type="EMBL" id="BMUU01000003">
    <property type="protein sequence ID" value="GGY27851.1"/>
    <property type="molecule type" value="Genomic_DNA"/>
</dbReference>
<name>A0ABQ2ZXN3_9ACTN</name>
<evidence type="ECO:0008006" key="4">
    <source>
        <dbReference type="Google" id="ProtNLM"/>
    </source>
</evidence>
<gene>
    <name evidence="2" type="ORF">GCM10010326_21770</name>
</gene>
<dbReference type="Proteomes" id="UP000600946">
    <property type="component" value="Unassembled WGS sequence"/>
</dbReference>
<accession>A0ABQ2ZXN3</accession>
<keyword evidence="1" id="KW-1133">Transmembrane helix</keyword>
<evidence type="ECO:0000313" key="2">
    <source>
        <dbReference type="EMBL" id="GGY27851.1"/>
    </source>
</evidence>
<evidence type="ECO:0000256" key="1">
    <source>
        <dbReference type="SAM" id="Phobius"/>
    </source>
</evidence>
<sequence length="87" mass="8925">MTDASRRTLRTVVQTVLALAAGLPLIIDAAGIPQTAAGVGLALAVAGGVTRVMALPVVENLLPGWLRSAPSADDELLALDRTRDGRP</sequence>
<dbReference type="GeneID" id="96290166"/>
<dbReference type="RefSeq" id="WP_190026897.1">
    <property type="nucleotide sequence ID" value="NZ_BMUU01000003.1"/>
</dbReference>
<comment type="caution">
    <text evidence="2">The sequence shown here is derived from an EMBL/GenBank/DDBJ whole genome shotgun (WGS) entry which is preliminary data.</text>
</comment>
<proteinExistence type="predicted"/>
<reference evidence="3" key="1">
    <citation type="journal article" date="2019" name="Int. J. Syst. Evol. Microbiol.">
        <title>The Global Catalogue of Microorganisms (GCM) 10K type strain sequencing project: providing services to taxonomists for standard genome sequencing and annotation.</title>
        <authorList>
            <consortium name="The Broad Institute Genomics Platform"/>
            <consortium name="The Broad Institute Genome Sequencing Center for Infectious Disease"/>
            <person name="Wu L."/>
            <person name="Ma J."/>
        </authorList>
    </citation>
    <scope>NUCLEOTIDE SEQUENCE [LARGE SCALE GENOMIC DNA]</scope>
    <source>
        <strain evidence="3">JCM 4594</strain>
    </source>
</reference>
<keyword evidence="3" id="KW-1185">Reference proteome</keyword>
<organism evidence="2 3">
    <name type="scientific">Streptomyces xanthochromogenes</name>
    <dbReference type="NCBI Taxonomy" id="67384"/>
    <lineage>
        <taxon>Bacteria</taxon>
        <taxon>Bacillati</taxon>
        <taxon>Actinomycetota</taxon>
        <taxon>Actinomycetes</taxon>
        <taxon>Kitasatosporales</taxon>
        <taxon>Streptomycetaceae</taxon>
        <taxon>Streptomyces</taxon>
    </lineage>
</organism>
<keyword evidence="1" id="KW-0812">Transmembrane</keyword>
<keyword evidence="1" id="KW-0472">Membrane</keyword>